<keyword evidence="1" id="KW-1133">Transmembrane helix</keyword>
<dbReference type="EMBL" id="DTFV01000061">
    <property type="protein sequence ID" value="HGI30542.1"/>
    <property type="molecule type" value="Genomic_DNA"/>
</dbReference>
<feature type="transmembrane region" description="Helical" evidence="1">
    <location>
        <begin position="147"/>
        <end position="170"/>
    </location>
</feature>
<keyword evidence="1" id="KW-0472">Membrane</keyword>
<dbReference type="InterPro" id="IPR035168">
    <property type="entry name" value="DUF5317"/>
</dbReference>
<dbReference type="Pfam" id="PF17248">
    <property type="entry name" value="DUF5317"/>
    <property type="match status" value="1"/>
</dbReference>
<proteinExistence type="predicted"/>
<reference evidence="2" key="1">
    <citation type="journal article" date="2020" name="mSystems">
        <title>Genome- and Community-Level Interaction Insights into Carbon Utilization and Element Cycling Functions of Hydrothermarchaeota in Hydrothermal Sediment.</title>
        <authorList>
            <person name="Zhou Z."/>
            <person name="Liu Y."/>
            <person name="Xu W."/>
            <person name="Pan J."/>
            <person name="Luo Z.H."/>
            <person name="Li M."/>
        </authorList>
    </citation>
    <scope>NUCLEOTIDE SEQUENCE [LARGE SCALE GENOMIC DNA]</scope>
    <source>
        <strain evidence="2">SpSt-747</strain>
    </source>
</reference>
<comment type="caution">
    <text evidence="2">The sequence shown here is derived from an EMBL/GenBank/DDBJ whole genome shotgun (WGS) entry which is preliminary data.</text>
</comment>
<feature type="transmembrane region" description="Helical" evidence="1">
    <location>
        <begin position="78"/>
        <end position="96"/>
    </location>
</feature>
<feature type="transmembrane region" description="Helical" evidence="1">
    <location>
        <begin position="28"/>
        <end position="45"/>
    </location>
</feature>
<organism evidence="2">
    <name type="scientific">Candidatus Caldatribacterium californiense</name>
    <dbReference type="NCBI Taxonomy" id="1454726"/>
    <lineage>
        <taxon>Bacteria</taxon>
        <taxon>Pseudomonadati</taxon>
        <taxon>Atribacterota</taxon>
        <taxon>Atribacteria</taxon>
        <taxon>Atribacterales</taxon>
        <taxon>Candidatus Caldatribacteriaceae</taxon>
        <taxon>Candidatus Caldatribacterium</taxon>
    </lineage>
</organism>
<sequence>MILLDFFLAGLLLGLLLGGKLRRLSRVPLSFFWVVVAGFGVRFAAFGLRASFVPFLQTLGMALVFAGTLIGIRLFGMPLVSLGAFLNFLVVLANGGRMPASAEVAERLGLATIAGHLRAGFYPEYVLMGPSTRLNFLGDIIPYFSLVFRRAFVASIGDYLLGVGIFLVLFHYLRKEGEDGTEDQ</sequence>
<evidence type="ECO:0000313" key="2">
    <source>
        <dbReference type="EMBL" id="HGI30542.1"/>
    </source>
</evidence>
<accession>A0A7V3YG76</accession>
<evidence type="ECO:0000256" key="1">
    <source>
        <dbReference type="SAM" id="Phobius"/>
    </source>
</evidence>
<keyword evidence="1" id="KW-0812">Transmembrane</keyword>
<evidence type="ECO:0008006" key="3">
    <source>
        <dbReference type="Google" id="ProtNLM"/>
    </source>
</evidence>
<protein>
    <recommendedName>
        <fullName evidence="3">DUF5317 domain-containing protein</fullName>
    </recommendedName>
</protein>
<dbReference type="AlphaFoldDB" id="A0A7V3YG76"/>
<name>A0A7V3YG76_9BACT</name>
<gene>
    <name evidence="2" type="ORF">ENV30_04435</name>
</gene>